<dbReference type="STRING" id="3821.A0A151T5Q2"/>
<feature type="repeat" description="Pumilio" evidence="5">
    <location>
        <begin position="4"/>
        <end position="39"/>
    </location>
</feature>
<comment type="similarity">
    <text evidence="6">Belongs to the trehalose phosphatase family.</text>
</comment>
<dbReference type="GO" id="GO:0003723">
    <property type="term" value="F:RNA binding"/>
    <property type="evidence" value="ECO:0007669"/>
    <property type="project" value="UniProtKB-KW"/>
</dbReference>
<comment type="similarity">
    <text evidence="1">In the N-terminal section; belongs to the glycosyltransferase 20 family.</text>
</comment>
<dbReference type="NCBIfam" id="TIGR00685">
    <property type="entry name" value="T6PP"/>
    <property type="match status" value="1"/>
</dbReference>
<proteinExistence type="inferred from homology"/>
<evidence type="ECO:0000256" key="6">
    <source>
        <dbReference type="RuleBase" id="RU361117"/>
    </source>
</evidence>
<comment type="cofactor">
    <cofactor evidence="6">
        <name>a divalent metal cation</name>
        <dbReference type="ChEBI" id="CHEBI:60240"/>
    </cofactor>
</comment>
<dbReference type="SMART" id="SM00025">
    <property type="entry name" value="Pumilio"/>
    <property type="match status" value="2"/>
</dbReference>
<dbReference type="GO" id="GO:0005829">
    <property type="term" value="C:cytosol"/>
    <property type="evidence" value="ECO:0007669"/>
    <property type="project" value="TreeGrafter"/>
</dbReference>
<dbReference type="OMA" id="NVMRCVC"/>
<comment type="pathway">
    <text evidence="6">Glycan biosynthesis; trehalose biosynthesis.</text>
</comment>
<evidence type="ECO:0000313" key="9">
    <source>
        <dbReference type="Proteomes" id="UP000075243"/>
    </source>
</evidence>
<dbReference type="PANTHER" id="PTHR10788">
    <property type="entry name" value="TREHALOSE-6-PHOSPHATE SYNTHASE"/>
    <property type="match status" value="1"/>
</dbReference>
<feature type="domain" description="PUM-HD" evidence="7">
    <location>
        <begin position="1"/>
        <end position="243"/>
    </location>
</feature>
<reference evidence="8 9" key="1">
    <citation type="journal article" date="2012" name="Nat. Biotechnol.">
        <title>Draft genome sequence of pigeonpea (Cajanus cajan), an orphan legume crop of resource-poor farmers.</title>
        <authorList>
            <person name="Varshney R.K."/>
            <person name="Chen W."/>
            <person name="Li Y."/>
            <person name="Bharti A.K."/>
            <person name="Saxena R.K."/>
            <person name="Schlueter J.A."/>
            <person name="Donoghue M.T."/>
            <person name="Azam S."/>
            <person name="Fan G."/>
            <person name="Whaley A.M."/>
            <person name="Farmer A.D."/>
            <person name="Sheridan J."/>
            <person name="Iwata A."/>
            <person name="Tuteja R."/>
            <person name="Penmetsa R.V."/>
            <person name="Wu W."/>
            <person name="Upadhyaya H.D."/>
            <person name="Yang S.P."/>
            <person name="Shah T."/>
            <person name="Saxena K.B."/>
            <person name="Michael T."/>
            <person name="McCombie W.R."/>
            <person name="Yang B."/>
            <person name="Zhang G."/>
            <person name="Yang H."/>
            <person name="Wang J."/>
            <person name="Spillane C."/>
            <person name="Cook D.R."/>
            <person name="May G.D."/>
            <person name="Xu X."/>
            <person name="Jackson S.A."/>
        </authorList>
    </citation>
    <scope>NUCLEOTIDE SEQUENCE [LARGE SCALE GENOMIC DNA]</scope>
    <source>
        <strain evidence="9">cv. Asha</strain>
    </source>
</reference>
<dbReference type="Gene3D" id="1.25.10.10">
    <property type="entry name" value="Leucine-rich Repeat Variant"/>
    <property type="match status" value="1"/>
</dbReference>
<evidence type="ECO:0000256" key="4">
    <source>
        <dbReference type="ARBA" id="ARBA00022884"/>
    </source>
</evidence>
<dbReference type="InterPro" id="IPR001313">
    <property type="entry name" value="Pumilio_RNA-bd_rpt"/>
</dbReference>
<dbReference type="EC" id="3.1.3.12" evidence="6"/>
<dbReference type="PANTHER" id="PTHR10788:SF55">
    <property type="entry name" value="ALPHA,ALPHA-TREHALOSE-PHOSPHATE SYNTHASE [UDP-FORMING] 10-RELATED"/>
    <property type="match status" value="1"/>
</dbReference>
<gene>
    <name evidence="8" type="ORF">KK1_016908</name>
</gene>
<comment type="function">
    <text evidence="6">Removes the phosphate from trehalose 6-phosphate to produce free trehalose.</text>
</comment>
<sequence>MVQELDGNVMRCVCDQNGNHVIQKCIECVTEDAIHFIVSTFFDQVVTLSTHPYGCRVIQRVLEHCKDPITSTWEKNHISTNFSGKEIVEPVMRMYTEATDGSYIETKESALVWHYYNADPDFGSWQAKELLDHLENLFANEPFVVKKGKYIIEVKSQGITKGLIVEDILSQMTKKGKSPDFVLCIGDDRSDEDMFESLLTKAYGGTSSPAPEIFSCTVGQKPSKAKYYLDDTEDVMGLLQALGTISGPKSSFPEELLVYLTVVHFI</sequence>
<dbReference type="GO" id="GO:0006417">
    <property type="term" value="P:regulation of translation"/>
    <property type="evidence" value="ECO:0007669"/>
    <property type="project" value="UniProtKB-KW"/>
</dbReference>
<dbReference type="Proteomes" id="UP000075243">
    <property type="component" value="Chromosome 8"/>
</dbReference>
<evidence type="ECO:0000256" key="5">
    <source>
        <dbReference type="PROSITE-ProRule" id="PRU00317"/>
    </source>
</evidence>
<dbReference type="InterPro" id="IPR033133">
    <property type="entry name" value="PUM-HD"/>
</dbReference>
<dbReference type="Gramene" id="C.cajan_16426.t">
    <property type="protein sequence ID" value="C.cajan_16426.t"/>
    <property type="gene ID" value="C.cajan_16426"/>
</dbReference>
<dbReference type="AlphaFoldDB" id="A0A151T5Q2"/>
<keyword evidence="6" id="KW-0378">Hydrolase</keyword>
<evidence type="ECO:0000256" key="2">
    <source>
        <dbReference type="ARBA" id="ARBA00022737"/>
    </source>
</evidence>
<dbReference type="InterPro" id="IPR003337">
    <property type="entry name" value="Trehalose_PPase"/>
</dbReference>
<comment type="catalytic activity">
    <reaction evidence="6">
        <text>alpha,alpha-trehalose 6-phosphate + H2O = alpha,alpha-trehalose + phosphate</text>
        <dbReference type="Rhea" id="RHEA:23420"/>
        <dbReference type="ChEBI" id="CHEBI:15377"/>
        <dbReference type="ChEBI" id="CHEBI:16551"/>
        <dbReference type="ChEBI" id="CHEBI:43474"/>
        <dbReference type="ChEBI" id="CHEBI:58429"/>
        <dbReference type="EC" id="3.1.3.12"/>
    </reaction>
</comment>
<keyword evidence="9" id="KW-1185">Reference proteome</keyword>
<keyword evidence="4" id="KW-0694">RNA-binding</keyword>
<protein>
    <recommendedName>
        <fullName evidence="6">Trehalose 6-phosphate phosphatase</fullName>
        <ecNumber evidence="6">3.1.3.12</ecNumber>
    </recommendedName>
</protein>
<dbReference type="GO" id="GO:0004805">
    <property type="term" value="F:trehalose-phosphatase activity"/>
    <property type="evidence" value="ECO:0007669"/>
    <property type="project" value="UniProtKB-EC"/>
</dbReference>
<dbReference type="EMBL" id="CM003610">
    <property type="protein sequence ID" value="KYP62376.1"/>
    <property type="molecule type" value="Genomic_DNA"/>
</dbReference>
<dbReference type="InterPro" id="IPR001830">
    <property type="entry name" value="Glyco_trans_20"/>
</dbReference>
<dbReference type="PROSITE" id="PS50302">
    <property type="entry name" value="PUM"/>
    <property type="match status" value="2"/>
</dbReference>
<dbReference type="FunFam" id="3.40.50.1000:FF:000154">
    <property type="entry name" value="Trehalose-6-phosphate synthase 10"/>
    <property type="match status" value="1"/>
</dbReference>
<dbReference type="PROSITE" id="PS50303">
    <property type="entry name" value="PUM_HD"/>
    <property type="match status" value="1"/>
</dbReference>
<name>A0A151T5Q2_CAJCA</name>
<dbReference type="GO" id="GO:0005992">
    <property type="term" value="P:trehalose biosynthetic process"/>
    <property type="evidence" value="ECO:0007669"/>
    <property type="project" value="UniProtKB-UniPathway"/>
</dbReference>
<dbReference type="Pfam" id="PF00806">
    <property type="entry name" value="PUF"/>
    <property type="match status" value="1"/>
</dbReference>
<dbReference type="UniPathway" id="UPA00299"/>
<dbReference type="Gene3D" id="3.40.50.1000">
    <property type="entry name" value="HAD superfamily/HAD-like"/>
    <property type="match status" value="1"/>
</dbReference>
<organism evidence="8 9">
    <name type="scientific">Cajanus cajan</name>
    <name type="common">Pigeon pea</name>
    <name type="synonym">Cajanus indicus</name>
    <dbReference type="NCBI Taxonomy" id="3821"/>
    <lineage>
        <taxon>Eukaryota</taxon>
        <taxon>Viridiplantae</taxon>
        <taxon>Streptophyta</taxon>
        <taxon>Embryophyta</taxon>
        <taxon>Tracheophyta</taxon>
        <taxon>Spermatophyta</taxon>
        <taxon>Magnoliopsida</taxon>
        <taxon>eudicotyledons</taxon>
        <taxon>Gunneridae</taxon>
        <taxon>Pentapetalae</taxon>
        <taxon>rosids</taxon>
        <taxon>fabids</taxon>
        <taxon>Fabales</taxon>
        <taxon>Fabaceae</taxon>
        <taxon>Papilionoideae</taxon>
        <taxon>50 kb inversion clade</taxon>
        <taxon>NPAAA clade</taxon>
        <taxon>indigoferoid/millettioid clade</taxon>
        <taxon>Phaseoleae</taxon>
        <taxon>Cajanus</taxon>
    </lineage>
</organism>
<dbReference type="Pfam" id="PF02358">
    <property type="entry name" value="Trehalose_PPase"/>
    <property type="match status" value="1"/>
</dbReference>
<dbReference type="InterPro" id="IPR036412">
    <property type="entry name" value="HAD-like_sf"/>
</dbReference>
<evidence type="ECO:0000313" key="8">
    <source>
        <dbReference type="EMBL" id="KYP62376.1"/>
    </source>
</evidence>
<dbReference type="SUPFAM" id="SSF48371">
    <property type="entry name" value="ARM repeat"/>
    <property type="match status" value="1"/>
</dbReference>
<evidence type="ECO:0000256" key="3">
    <source>
        <dbReference type="ARBA" id="ARBA00022845"/>
    </source>
</evidence>
<keyword evidence="2" id="KW-0677">Repeat</keyword>
<feature type="repeat" description="Pumilio" evidence="5">
    <location>
        <begin position="40"/>
        <end position="79"/>
    </location>
</feature>
<dbReference type="InterPro" id="IPR023214">
    <property type="entry name" value="HAD_sf"/>
</dbReference>
<keyword evidence="3" id="KW-0810">Translation regulation</keyword>
<accession>A0A151T5Q2</accession>
<dbReference type="SUPFAM" id="SSF56784">
    <property type="entry name" value="HAD-like"/>
    <property type="match status" value="1"/>
</dbReference>
<evidence type="ECO:0000259" key="7">
    <source>
        <dbReference type="PROSITE" id="PS50303"/>
    </source>
</evidence>
<evidence type="ECO:0000256" key="1">
    <source>
        <dbReference type="ARBA" id="ARBA00005409"/>
    </source>
</evidence>
<dbReference type="InterPro" id="IPR011989">
    <property type="entry name" value="ARM-like"/>
</dbReference>
<dbReference type="InterPro" id="IPR016024">
    <property type="entry name" value="ARM-type_fold"/>
</dbReference>